<proteinExistence type="predicted"/>
<dbReference type="EMBL" id="CAJVPP010019369">
    <property type="protein sequence ID" value="CAG8737805.1"/>
    <property type="molecule type" value="Genomic_DNA"/>
</dbReference>
<sequence length="44" mass="5057">LLAFRKCLDTWLYVEDAFLFYLFYCLPECQNMGYAVGVLSLVAG</sequence>
<keyword evidence="2" id="KW-1185">Reference proteome</keyword>
<organism evidence="1 2">
    <name type="scientific">Funneliformis mosseae</name>
    <name type="common">Endomycorrhizal fungus</name>
    <name type="synonym">Glomus mosseae</name>
    <dbReference type="NCBI Taxonomy" id="27381"/>
    <lineage>
        <taxon>Eukaryota</taxon>
        <taxon>Fungi</taxon>
        <taxon>Fungi incertae sedis</taxon>
        <taxon>Mucoromycota</taxon>
        <taxon>Glomeromycotina</taxon>
        <taxon>Glomeromycetes</taxon>
        <taxon>Glomerales</taxon>
        <taxon>Glomeraceae</taxon>
        <taxon>Funneliformis</taxon>
    </lineage>
</organism>
<dbReference type="Proteomes" id="UP000789375">
    <property type="component" value="Unassembled WGS sequence"/>
</dbReference>
<gene>
    <name evidence="1" type="ORF">FMOSSE_LOCUS15983</name>
</gene>
<name>A0A9N9IJ37_FUNMO</name>
<evidence type="ECO:0000313" key="1">
    <source>
        <dbReference type="EMBL" id="CAG8737805.1"/>
    </source>
</evidence>
<dbReference type="AlphaFoldDB" id="A0A9N9IJ37"/>
<feature type="non-terminal residue" evidence="1">
    <location>
        <position position="1"/>
    </location>
</feature>
<feature type="non-terminal residue" evidence="1">
    <location>
        <position position="44"/>
    </location>
</feature>
<reference evidence="1" key="1">
    <citation type="submission" date="2021-06" db="EMBL/GenBank/DDBJ databases">
        <authorList>
            <person name="Kallberg Y."/>
            <person name="Tangrot J."/>
            <person name="Rosling A."/>
        </authorList>
    </citation>
    <scope>NUCLEOTIDE SEQUENCE</scope>
    <source>
        <strain evidence="1">87-6 pot B 2015</strain>
    </source>
</reference>
<evidence type="ECO:0000313" key="2">
    <source>
        <dbReference type="Proteomes" id="UP000789375"/>
    </source>
</evidence>
<accession>A0A9N9IJ37</accession>
<comment type="caution">
    <text evidence="1">The sequence shown here is derived from an EMBL/GenBank/DDBJ whole genome shotgun (WGS) entry which is preliminary data.</text>
</comment>
<protein>
    <submittedName>
        <fullName evidence="1">13084_t:CDS:1</fullName>
    </submittedName>
</protein>